<dbReference type="AlphaFoldDB" id="A0A9D1K5H8"/>
<feature type="transmembrane region" description="Helical" evidence="2">
    <location>
        <begin position="45"/>
        <end position="67"/>
    </location>
</feature>
<evidence type="ECO:0000313" key="3">
    <source>
        <dbReference type="EMBL" id="HIS92035.1"/>
    </source>
</evidence>
<accession>A0A9D1K5H8</accession>
<keyword evidence="2" id="KW-1133">Transmembrane helix</keyword>
<keyword evidence="2" id="KW-0812">Transmembrane</keyword>
<sequence>MAFLQDFLLTLLQFMCNIRAGMQIRQLGRYSMNFHKWIRKHFGRSIVKFLIGLLILAIIASAIIYLLTQFDYSHLLPSGTDTRSYVVNSGAPLTATPTPTAFARFPEADLTAAPSVPIATAAPTRDPNATPTPTPEPSPTPTPALATAMMAEEFRPGDRDDKYGNVGLSEFSYTGSIVTMEGWAYADVYGFDGRESEITLIVRLRGTNHYVAYPTVKEKNITGNQPTSDKAFNLDEAEFSVKFDVANVVTSTEDLGPLPDGTYIFGLSIDTEYNGEAVRAFYTLDAGYNMTVQDGEILSLLTPGTTAPPSPSPAPEASPEASASAQASPSASAAAE</sequence>
<gene>
    <name evidence="3" type="ORF">IAA84_03360</name>
</gene>
<reference evidence="3" key="1">
    <citation type="submission" date="2020-10" db="EMBL/GenBank/DDBJ databases">
        <authorList>
            <person name="Gilroy R."/>
        </authorList>
    </citation>
    <scope>NUCLEOTIDE SEQUENCE</scope>
    <source>
        <strain evidence="3">13766</strain>
    </source>
</reference>
<comment type="caution">
    <text evidence="3">The sequence shown here is derived from an EMBL/GenBank/DDBJ whole genome shotgun (WGS) entry which is preliminary data.</text>
</comment>
<protein>
    <recommendedName>
        <fullName evidence="5">DUF4352 domain-containing protein</fullName>
    </recommendedName>
</protein>
<evidence type="ECO:0000313" key="4">
    <source>
        <dbReference type="Proteomes" id="UP000824140"/>
    </source>
</evidence>
<evidence type="ECO:0008006" key="5">
    <source>
        <dbReference type="Google" id="ProtNLM"/>
    </source>
</evidence>
<reference evidence="3" key="2">
    <citation type="journal article" date="2021" name="PeerJ">
        <title>Extensive microbial diversity within the chicken gut microbiome revealed by metagenomics and culture.</title>
        <authorList>
            <person name="Gilroy R."/>
            <person name="Ravi A."/>
            <person name="Getino M."/>
            <person name="Pursley I."/>
            <person name="Horton D.L."/>
            <person name="Alikhan N.F."/>
            <person name="Baker D."/>
            <person name="Gharbi K."/>
            <person name="Hall N."/>
            <person name="Watson M."/>
            <person name="Adriaenssens E.M."/>
            <person name="Foster-Nyarko E."/>
            <person name="Jarju S."/>
            <person name="Secka A."/>
            <person name="Antonio M."/>
            <person name="Oren A."/>
            <person name="Chaudhuri R.R."/>
            <person name="La Ragione R."/>
            <person name="Hildebrand F."/>
            <person name="Pallen M.J."/>
        </authorList>
    </citation>
    <scope>NUCLEOTIDE SEQUENCE</scope>
    <source>
        <strain evidence="3">13766</strain>
    </source>
</reference>
<feature type="compositionally biased region" description="Pro residues" evidence="1">
    <location>
        <begin position="130"/>
        <end position="141"/>
    </location>
</feature>
<proteinExistence type="predicted"/>
<organism evidence="3 4">
    <name type="scientific">Candidatus Alectryocaccomicrobium excrementavium</name>
    <dbReference type="NCBI Taxonomy" id="2840668"/>
    <lineage>
        <taxon>Bacteria</taxon>
        <taxon>Bacillati</taxon>
        <taxon>Bacillota</taxon>
        <taxon>Clostridia</taxon>
        <taxon>Candidatus Alectryocaccomicrobium</taxon>
    </lineage>
</organism>
<feature type="region of interest" description="Disordered" evidence="1">
    <location>
        <begin position="120"/>
        <end position="141"/>
    </location>
</feature>
<name>A0A9D1K5H8_9FIRM</name>
<evidence type="ECO:0000256" key="1">
    <source>
        <dbReference type="SAM" id="MobiDB-lite"/>
    </source>
</evidence>
<dbReference type="Proteomes" id="UP000824140">
    <property type="component" value="Unassembled WGS sequence"/>
</dbReference>
<keyword evidence="2" id="KW-0472">Membrane</keyword>
<evidence type="ECO:0000256" key="2">
    <source>
        <dbReference type="SAM" id="Phobius"/>
    </source>
</evidence>
<feature type="compositionally biased region" description="Low complexity" evidence="1">
    <location>
        <begin position="317"/>
        <end position="336"/>
    </location>
</feature>
<feature type="compositionally biased region" description="Pro residues" evidence="1">
    <location>
        <begin position="306"/>
        <end position="316"/>
    </location>
</feature>
<feature type="region of interest" description="Disordered" evidence="1">
    <location>
        <begin position="300"/>
        <end position="336"/>
    </location>
</feature>
<dbReference type="EMBL" id="DVJN01000065">
    <property type="protein sequence ID" value="HIS92035.1"/>
    <property type="molecule type" value="Genomic_DNA"/>
</dbReference>